<evidence type="ECO:0000259" key="1">
    <source>
        <dbReference type="PROSITE" id="PS51186"/>
    </source>
</evidence>
<dbReference type="AlphaFoldDB" id="A0A1G7JC55"/>
<organism evidence="2 3">
    <name type="scientific">Fontibacillus panacisegetis</name>
    <dbReference type="NCBI Taxonomy" id="670482"/>
    <lineage>
        <taxon>Bacteria</taxon>
        <taxon>Bacillati</taxon>
        <taxon>Bacillota</taxon>
        <taxon>Bacilli</taxon>
        <taxon>Bacillales</taxon>
        <taxon>Paenibacillaceae</taxon>
        <taxon>Fontibacillus</taxon>
    </lineage>
</organism>
<dbReference type="EMBL" id="FNBG01000007">
    <property type="protein sequence ID" value="SDF22463.1"/>
    <property type="molecule type" value="Genomic_DNA"/>
</dbReference>
<keyword evidence="3" id="KW-1185">Reference proteome</keyword>
<gene>
    <name evidence="2" type="ORF">SAMN04488542_107101</name>
</gene>
<dbReference type="Pfam" id="PF24553">
    <property type="entry name" value="Rv0428c_C"/>
    <property type="match status" value="1"/>
</dbReference>
<dbReference type="InterPro" id="IPR016181">
    <property type="entry name" value="Acyl_CoA_acyltransferase"/>
</dbReference>
<dbReference type="CDD" id="cd04301">
    <property type="entry name" value="NAT_SF"/>
    <property type="match status" value="1"/>
</dbReference>
<dbReference type="Gene3D" id="3.40.630.30">
    <property type="match status" value="1"/>
</dbReference>
<reference evidence="2 3" key="1">
    <citation type="submission" date="2016-10" db="EMBL/GenBank/DDBJ databases">
        <authorList>
            <person name="de Groot N.N."/>
        </authorList>
    </citation>
    <scope>NUCLEOTIDE SEQUENCE [LARGE SCALE GENOMIC DNA]</scope>
    <source>
        <strain evidence="2 3">DSM 28129</strain>
    </source>
</reference>
<sequence>MDHKMLEELSLNNWPSLSTLLYDGWVLRFADGYTKRSNSISPIHYSTCNLEQKIAECEQIYALNHLPAIYKITPFVHPIKLDQILEDKGYSLIDLSSIQTLSLDHIQKPSLDSVKIETHINNEWLNDFCRINQVEHANRPAMERVLSNIKTKKGFISLYYEGKVVACGLGVIEREYIGLYDIITDIEYRNRGFGEQLLLNLLKWGCENGAKYSYLAVVMNNIPALQLYSKIGYLEAYKYWYRVKDTVS</sequence>
<proteinExistence type="predicted"/>
<dbReference type="InterPro" id="IPR000182">
    <property type="entry name" value="GNAT_dom"/>
</dbReference>
<feature type="domain" description="N-acetyltransferase" evidence="1">
    <location>
        <begin position="93"/>
        <end position="248"/>
    </location>
</feature>
<accession>A0A1G7JC55</accession>
<dbReference type="STRING" id="670482.SAMN04488542_107101"/>
<dbReference type="PROSITE" id="PS51186">
    <property type="entry name" value="GNAT"/>
    <property type="match status" value="1"/>
</dbReference>
<dbReference type="SUPFAM" id="SSF55729">
    <property type="entry name" value="Acyl-CoA N-acyltransferases (Nat)"/>
    <property type="match status" value="1"/>
</dbReference>
<evidence type="ECO:0000313" key="3">
    <source>
        <dbReference type="Proteomes" id="UP000198972"/>
    </source>
</evidence>
<name>A0A1G7JC55_9BACL</name>
<keyword evidence="2" id="KW-0808">Transferase</keyword>
<dbReference type="InterPro" id="IPR056935">
    <property type="entry name" value="Rv0428c-like_C"/>
</dbReference>
<dbReference type="GO" id="GO:0016747">
    <property type="term" value="F:acyltransferase activity, transferring groups other than amino-acyl groups"/>
    <property type="evidence" value="ECO:0007669"/>
    <property type="project" value="InterPro"/>
</dbReference>
<evidence type="ECO:0000313" key="2">
    <source>
        <dbReference type="EMBL" id="SDF22463.1"/>
    </source>
</evidence>
<protein>
    <submittedName>
        <fullName evidence="2">Acetyltransferase (GNAT) family protein</fullName>
    </submittedName>
</protein>
<dbReference type="OrthoDB" id="9805924at2"/>
<dbReference type="RefSeq" id="WP_091228432.1">
    <property type="nucleotide sequence ID" value="NZ_FNBG01000007.1"/>
</dbReference>
<dbReference type="Proteomes" id="UP000198972">
    <property type="component" value="Unassembled WGS sequence"/>
</dbReference>